<name>A0A2X4EP35_MICLC</name>
<dbReference type="InterPro" id="IPR006204">
    <property type="entry name" value="GHMP_kinase_N_dom"/>
</dbReference>
<evidence type="ECO:0000259" key="15">
    <source>
        <dbReference type="Pfam" id="PF08544"/>
    </source>
</evidence>
<reference evidence="16 17" key="1">
    <citation type="submission" date="2018-06" db="EMBL/GenBank/DDBJ databases">
        <authorList>
            <consortium name="Pathogen Informatics"/>
            <person name="Doyle S."/>
        </authorList>
    </citation>
    <scope>NUCLEOTIDE SEQUENCE [LARGE SCALE GENOMIC DNA]</scope>
    <source>
        <strain evidence="16 17">NCTC2665</strain>
    </source>
</reference>
<dbReference type="SUPFAM" id="SSF54211">
    <property type="entry name" value="Ribosomal protein S5 domain 2-like"/>
    <property type="match status" value="1"/>
</dbReference>
<dbReference type="AlphaFoldDB" id="A0A2X4EP35"/>
<dbReference type="InterPro" id="IPR020568">
    <property type="entry name" value="Ribosomal_Su5_D2-typ_SF"/>
</dbReference>
<organism evidence="16 17">
    <name type="scientific">Micrococcus luteus (strain ATCC 4698 / DSM 20030 / JCM 1464 / CCM 169 / CCUG 5858 / IAM 1056 / NBRC 3333 / NCIMB 9278 / NCTC 2665 / VKM Ac-2230)</name>
    <name type="common">Micrococcus lysodeikticus</name>
    <dbReference type="NCBI Taxonomy" id="465515"/>
    <lineage>
        <taxon>Bacteria</taxon>
        <taxon>Bacillati</taxon>
        <taxon>Actinomycetota</taxon>
        <taxon>Actinomycetes</taxon>
        <taxon>Micrococcales</taxon>
        <taxon>Micrococcaceae</taxon>
        <taxon>Micrococcus</taxon>
    </lineage>
</organism>
<dbReference type="InterPro" id="IPR000870">
    <property type="entry name" value="Homoserine_kinase"/>
</dbReference>
<comment type="subcellular location">
    <subcellularLocation>
        <location evidence="13">Cytoplasm</location>
    </subcellularLocation>
</comment>
<evidence type="ECO:0000256" key="7">
    <source>
        <dbReference type="ARBA" id="ARBA00022697"/>
    </source>
</evidence>
<evidence type="ECO:0000256" key="5">
    <source>
        <dbReference type="ARBA" id="ARBA00022605"/>
    </source>
</evidence>
<dbReference type="InterPro" id="IPR013750">
    <property type="entry name" value="GHMP_kinase_C_dom"/>
</dbReference>
<dbReference type="PIRSF" id="PIRSF000676">
    <property type="entry name" value="Homoser_kin"/>
    <property type="match status" value="1"/>
</dbReference>
<comment type="function">
    <text evidence="12 13">Catalyzes the ATP-dependent phosphorylation of L-homoserine to L-homoserine phosphate.</text>
</comment>
<dbReference type="SUPFAM" id="SSF55060">
    <property type="entry name" value="GHMP Kinase, C-terminal domain"/>
    <property type="match status" value="1"/>
</dbReference>
<keyword evidence="9 13" id="KW-0418">Kinase</keyword>
<comment type="catalytic activity">
    <reaction evidence="11 13">
        <text>L-homoserine + ATP = O-phospho-L-homoserine + ADP + H(+)</text>
        <dbReference type="Rhea" id="RHEA:13985"/>
        <dbReference type="ChEBI" id="CHEBI:15378"/>
        <dbReference type="ChEBI" id="CHEBI:30616"/>
        <dbReference type="ChEBI" id="CHEBI:57476"/>
        <dbReference type="ChEBI" id="CHEBI:57590"/>
        <dbReference type="ChEBI" id="CHEBI:456216"/>
        <dbReference type="EC" id="2.7.1.39"/>
    </reaction>
</comment>
<keyword evidence="8 13" id="KW-0547">Nucleotide-binding</keyword>
<evidence type="ECO:0000256" key="4">
    <source>
        <dbReference type="ARBA" id="ARBA00017858"/>
    </source>
</evidence>
<dbReference type="GO" id="GO:0009088">
    <property type="term" value="P:threonine biosynthetic process"/>
    <property type="evidence" value="ECO:0007669"/>
    <property type="project" value="UniProtKB-UniRule"/>
</dbReference>
<keyword evidence="7 13" id="KW-0791">Threonine biosynthesis</keyword>
<dbReference type="PANTHER" id="PTHR20861:SF1">
    <property type="entry name" value="HOMOSERINE KINASE"/>
    <property type="match status" value="1"/>
</dbReference>
<evidence type="ECO:0000256" key="11">
    <source>
        <dbReference type="ARBA" id="ARBA00049375"/>
    </source>
</evidence>
<dbReference type="PANTHER" id="PTHR20861">
    <property type="entry name" value="HOMOSERINE/4-DIPHOSPHOCYTIDYL-2-C-METHYL-D-ERYTHRITOL KINASE"/>
    <property type="match status" value="1"/>
</dbReference>
<dbReference type="RefSeq" id="WP_010079028.1">
    <property type="nucleotide sequence ID" value="NZ_CABC01000041.1"/>
</dbReference>
<evidence type="ECO:0000256" key="9">
    <source>
        <dbReference type="ARBA" id="ARBA00022777"/>
    </source>
</evidence>
<dbReference type="Proteomes" id="UP000248985">
    <property type="component" value="Chromosome 1"/>
</dbReference>
<dbReference type="EMBL" id="LS483396">
    <property type="protein sequence ID" value="SQG49286.1"/>
    <property type="molecule type" value="Genomic_DNA"/>
</dbReference>
<feature type="domain" description="GHMP kinase C-terminal" evidence="15">
    <location>
        <begin position="222"/>
        <end position="288"/>
    </location>
</feature>
<dbReference type="InterPro" id="IPR014721">
    <property type="entry name" value="Ribsml_uS5_D2-typ_fold_subgr"/>
</dbReference>
<evidence type="ECO:0000256" key="10">
    <source>
        <dbReference type="ARBA" id="ARBA00022840"/>
    </source>
</evidence>
<evidence type="ECO:0000256" key="2">
    <source>
        <dbReference type="ARBA" id="ARBA00007370"/>
    </source>
</evidence>
<dbReference type="UniPathway" id="UPA00050">
    <property type="reaction ID" value="UER00064"/>
</dbReference>
<dbReference type="HAMAP" id="MF_00384">
    <property type="entry name" value="Homoser_kinase"/>
    <property type="match status" value="1"/>
</dbReference>
<dbReference type="InterPro" id="IPR036554">
    <property type="entry name" value="GHMP_kinase_C_sf"/>
</dbReference>
<dbReference type="GO" id="GO:0005524">
    <property type="term" value="F:ATP binding"/>
    <property type="evidence" value="ECO:0007669"/>
    <property type="project" value="UniProtKB-UniRule"/>
</dbReference>
<evidence type="ECO:0000256" key="13">
    <source>
        <dbReference type="HAMAP-Rule" id="MF_00384"/>
    </source>
</evidence>
<keyword evidence="6 13" id="KW-0808">Transferase</keyword>
<dbReference type="GO" id="GO:0004413">
    <property type="term" value="F:homoserine kinase activity"/>
    <property type="evidence" value="ECO:0007669"/>
    <property type="project" value="UniProtKB-UniRule"/>
</dbReference>
<comment type="pathway">
    <text evidence="1 13">Amino-acid biosynthesis; L-threonine biosynthesis; L-threonine from L-aspartate: step 4/5.</text>
</comment>
<keyword evidence="10 13" id="KW-0067">ATP-binding</keyword>
<gene>
    <name evidence="13 16" type="primary">thrB</name>
    <name evidence="16" type="ORF">NCTC2665_01822</name>
</gene>
<dbReference type="PRINTS" id="PR00958">
    <property type="entry name" value="HOMSERKINASE"/>
</dbReference>
<comment type="similarity">
    <text evidence="2 13">Belongs to the GHMP kinase family. Homoserine kinase subfamily.</text>
</comment>
<dbReference type="GO" id="GO:0005737">
    <property type="term" value="C:cytoplasm"/>
    <property type="evidence" value="ECO:0007669"/>
    <property type="project" value="UniProtKB-SubCell"/>
</dbReference>
<feature type="binding site" evidence="13">
    <location>
        <begin position="97"/>
        <end position="107"/>
    </location>
    <ligand>
        <name>ATP</name>
        <dbReference type="ChEBI" id="CHEBI:30616"/>
    </ligand>
</feature>
<dbReference type="InterPro" id="IPR006203">
    <property type="entry name" value="GHMP_knse_ATP-bd_CS"/>
</dbReference>
<dbReference type="GeneID" id="93344967"/>
<protein>
    <recommendedName>
        <fullName evidence="4 13">Homoserine kinase</fullName>
        <shortName evidence="13">HK</shortName>
        <shortName evidence="13">HSK</shortName>
        <ecNumber evidence="3 13">2.7.1.39</ecNumber>
    </recommendedName>
</protein>
<evidence type="ECO:0000313" key="16">
    <source>
        <dbReference type="EMBL" id="SQG49286.1"/>
    </source>
</evidence>
<dbReference type="Pfam" id="PF00288">
    <property type="entry name" value="GHMP_kinases_N"/>
    <property type="match status" value="1"/>
</dbReference>
<dbReference type="Gene3D" id="3.30.230.10">
    <property type="match status" value="1"/>
</dbReference>
<evidence type="ECO:0000256" key="1">
    <source>
        <dbReference type="ARBA" id="ARBA00005015"/>
    </source>
</evidence>
<evidence type="ECO:0000259" key="14">
    <source>
        <dbReference type="Pfam" id="PF00288"/>
    </source>
</evidence>
<evidence type="ECO:0000313" key="17">
    <source>
        <dbReference type="Proteomes" id="UP000248985"/>
    </source>
</evidence>
<dbReference type="NCBIfam" id="TIGR00191">
    <property type="entry name" value="thrB"/>
    <property type="match status" value="1"/>
</dbReference>
<dbReference type="Gene3D" id="3.30.70.890">
    <property type="entry name" value="GHMP kinase, C-terminal domain"/>
    <property type="match status" value="1"/>
</dbReference>
<evidence type="ECO:0000256" key="12">
    <source>
        <dbReference type="ARBA" id="ARBA00049954"/>
    </source>
</evidence>
<dbReference type="PROSITE" id="PS00627">
    <property type="entry name" value="GHMP_KINASES_ATP"/>
    <property type="match status" value="1"/>
</dbReference>
<accession>A0A2X4EP35</accession>
<dbReference type="Pfam" id="PF08544">
    <property type="entry name" value="GHMP_kinases_C"/>
    <property type="match status" value="1"/>
</dbReference>
<sequence>MAAPQPLAPGTAASVSVPATSANLGPGFDSMGLALELRDEVTLTVVAGPDVAEAEGEGAATLPRDGAHLILRLAHEHLRDRGFTAPGLHLRAVNRIPHARGLGSSAAAVVAAYAAAEALLPAALRRAPADLLEAATRFEGHPDNVAPALVGGATVSWTRDDVPGHATARLRLHERVVPVVAIPDTELSTHVARGVLPAEVPHAAAAAQAGRAALLVHALAEDPALLLAATRDWLHQEPRAVAMPASAALVAGLRERGHAAVVSGAGPTVLALCDGVQAAEHAAEAARALTADGAASWRVLVPCVAVDGVRVESLHHG</sequence>
<dbReference type="EC" id="2.7.1.39" evidence="3 13"/>
<keyword evidence="5 13" id="KW-0028">Amino-acid biosynthesis</keyword>
<feature type="domain" description="GHMP kinase N-terminal" evidence="14">
    <location>
        <begin position="70"/>
        <end position="152"/>
    </location>
</feature>
<evidence type="ECO:0000256" key="6">
    <source>
        <dbReference type="ARBA" id="ARBA00022679"/>
    </source>
</evidence>
<evidence type="ECO:0000256" key="3">
    <source>
        <dbReference type="ARBA" id="ARBA00012078"/>
    </source>
</evidence>
<proteinExistence type="inferred from homology"/>
<keyword evidence="13" id="KW-0963">Cytoplasm</keyword>
<evidence type="ECO:0000256" key="8">
    <source>
        <dbReference type="ARBA" id="ARBA00022741"/>
    </source>
</evidence>